<evidence type="ECO:0000313" key="2">
    <source>
        <dbReference type="EMBL" id="OAB40386.1"/>
    </source>
</evidence>
<dbReference type="Proteomes" id="UP000077355">
    <property type="component" value="Unassembled WGS sequence"/>
</dbReference>
<sequence>MKHEKSLDTYLQKSEYIDYSNSHIQELIMLFNLDTEIERIRAAFEYVRDEIKHSYDIRAHEITRRASEVLDKKHGICYAKSHLLAALLRGMDIPAGICYQRLTLYDKPKDGYCVLALNTVYLKGLGKWIRLDARGNKEGINAQFSINKEQLAFSVREEYGEKDYLVNYYEPHPDIITTLEDNSNCLEMVQKGLPVELSE</sequence>
<dbReference type="AlphaFoldDB" id="A0A168JB19"/>
<dbReference type="InterPro" id="IPR038765">
    <property type="entry name" value="Papain-like_cys_pep_sf"/>
</dbReference>
<feature type="domain" description="Transglutaminase-like" evidence="1">
    <location>
        <begin position="34"/>
        <end position="133"/>
    </location>
</feature>
<dbReference type="Pfam" id="PF01841">
    <property type="entry name" value="Transglut_core"/>
    <property type="match status" value="1"/>
</dbReference>
<dbReference type="InterPro" id="IPR002931">
    <property type="entry name" value="Transglutaminase-like"/>
</dbReference>
<dbReference type="OrthoDB" id="5296450at2"/>
<dbReference type="PANTHER" id="PTHR33490:SF3">
    <property type="entry name" value="CONSERVED INTEGRAL MEMBRANE PROTEIN"/>
    <property type="match status" value="1"/>
</dbReference>
<dbReference type="Gene3D" id="3.10.620.30">
    <property type="match status" value="1"/>
</dbReference>
<keyword evidence="3" id="KW-1185">Reference proteome</keyword>
<accession>A0A168JB19</accession>
<comment type="caution">
    <text evidence="2">The sequence shown here is derived from an EMBL/GenBank/DDBJ whole genome shotgun (WGS) entry which is preliminary data.</text>
</comment>
<proteinExistence type="predicted"/>
<dbReference type="RefSeq" id="WP_068653187.1">
    <property type="nucleotide sequence ID" value="NZ_CP043611.1"/>
</dbReference>
<evidence type="ECO:0000313" key="3">
    <source>
        <dbReference type="Proteomes" id="UP000077355"/>
    </source>
</evidence>
<dbReference type="EMBL" id="LVJI01000054">
    <property type="protein sequence ID" value="OAB40386.1"/>
    <property type="molecule type" value="Genomic_DNA"/>
</dbReference>
<reference evidence="2 3" key="1">
    <citation type="submission" date="2016-03" db="EMBL/GenBank/DDBJ databases">
        <title>Draft genome sequence of Paenibacillus antarcticus CECT 5836.</title>
        <authorList>
            <person name="Shin S.-K."/>
            <person name="Yi H."/>
        </authorList>
    </citation>
    <scope>NUCLEOTIDE SEQUENCE [LARGE SCALE GENOMIC DNA]</scope>
    <source>
        <strain evidence="2 3">CECT 5836</strain>
    </source>
</reference>
<protein>
    <submittedName>
        <fullName evidence="2">Transglutaminase</fullName>
    </submittedName>
</protein>
<dbReference type="SUPFAM" id="SSF54001">
    <property type="entry name" value="Cysteine proteinases"/>
    <property type="match status" value="1"/>
</dbReference>
<organism evidence="2 3">
    <name type="scientific">Paenibacillus antarcticus</name>
    <dbReference type="NCBI Taxonomy" id="253703"/>
    <lineage>
        <taxon>Bacteria</taxon>
        <taxon>Bacillati</taxon>
        <taxon>Bacillota</taxon>
        <taxon>Bacilli</taxon>
        <taxon>Bacillales</taxon>
        <taxon>Paenibacillaceae</taxon>
        <taxon>Paenibacillus</taxon>
    </lineage>
</organism>
<name>A0A168JB19_9BACL</name>
<gene>
    <name evidence="2" type="ORF">PBAT_24110</name>
</gene>
<evidence type="ECO:0000259" key="1">
    <source>
        <dbReference type="Pfam" id="PF01841"/>
    </source>
</evidence>
<dbReference type="PANTHER" id="PTHR33490">
    <property type="entry name" value="BLR5614 PROTEIN-RELATED"/>
    <property type="match status" value="1"/>
</dbReference>